<sequence>MDSCNKLFNSKSSSQEFPLSSLSKIVIRKCCNMSPDPSRYIARKTKSSSINLHSPISLDRICLPMWSTCLFMHLERHSWMIPTG</sequence>
<dbReference type="AlphaFoldDB" id="A0A0A9G0W8"/>
<name>A0A0A9G0W8_ARUDO</name>
<proteinExistence type="predicted"/>
<protein>
    <submittedName>
        <fullName evidence="1">Uncharacterized protein</fullName>
    </submittedName>
</protein>
<evidence type="ECO:0000313" key="1">
    <source>
        <dbReference type="EMBL" id="JAE18745.1"/>
    </source>
</evidence>
<accession>A0A0A9G0W8</accession>
<organism evidence="1">
    <name type="scientific">Arundo donax</name>
    <name type="common">Giant reed</name>
    <name type="synonym">Donax arundinaceus</name>
    <dbReference type="NCBI Taxonomy" id="35708"/>
    <lineage>
        <taxon>Eukaryota</taxon>
        <taxon>Viridiplantae</taxon>
        <taxon>Streptophyta</taxon>
        <taxon>Embryophyta</taxon>
        <taxon>Tracheophyta</taxon>
        <taxon>Spermatophyta</taxon>
        <taxon>Magnoliopsida</taxon>
        <taxon>Liliopsida</taxon>
        <taxon>Poales</taxon>
        <taxon>Poaceae</taxon>
        <taxon>PACMAD clade</taxon>
        <taxon>Arundinoideae</taxon>
        <taxon>Arundineae</taxon>
        <taxon>Arundo</taxon>
    </lineage>
</organism>
<reference evidence="1" key="1">
    <citation type="submission" date="2014-09" db="EMBL/GenBank/DDBJ databases">
        <authorList>
            <person name="Magalhaes I.L.F."/>
            <person name="Oliveira U."/>
            <person name="Santos F.R."/>
            <person name="Vidigal T.H.D.A."/>
            <person name="Brescovit A.D."/>
            <person name="Santos A.J."/>
        </authorList>
    </citation>
    <scope>NUCLEOTIDE SEQUENCE</scope>
    <source>
        <tissue evidence="1">Shoot tissue taken approximately 20 cm above the soil surface</tissue>
    </source>
</reference>
<reference evidence="1" key="2">
    <citation type="journal article" date="2015" name="Data Brief">
        <title>Shoot transcriptome of the giant reed, Arundo donax.</title>
        <authorList>
            <person name="Barrero R.A."/>
            <person name="Guerrero F.D."/>
            <person name="Moolhuijzen P."/>
            <person name="Goolsby J.A."/>
            <person name="Tidwell J."/>
            <person name="Bellgard S.E."/>
            <person name="Bellgard M.I."/>
        </authorList>
    </citation>
    <scope>NUCLEOTIDE SEQUENCE</scope>
    <source>
        <tissue evidence="1">Shoot tissue taken approximately 20 cm above the soil surface</tissue>
    </source>
</reference>
<dbReference type="EMBL" id="GBRH01179151">
    <property type="protein sequence ID" value="JAE18745.1"/>
    <property type="molecule type" value="Transcribed_RNA"/>
</dbReference>